<evidence type="ECO:0000259" key="7">
    <source>
        <dbReference type="Pfam" id="PF08281"/>
    </source>
</evidence>
<proteinExistence type="inferred from homology"/>
<organism evidence="8 9">
    <name type="scientific">Streptomyces shenzhenensis</name>
    <dbReference type="NCBI Taxonomy" id="943815"/>
    <lineage>
        <taxon>Bacteria</taxon>
        <taxon>Bacillati</taxon>
        <taxon>Actinomycetota</taxon>
        <taxon>Actinomycetes</taxon>
        <taxon>Kitasatosporales</taxon>
        <taxon>Streptomycetaceae</taxon>
        <taxon>Streptomyces</taxon>
    </lineage>
</organism>
<comment type="similarity">
    <text evidence="1">Belongs to the sigma-70 factor family. ECF subfamily.</text>
</comment>
<dbReference type="Gene3D" id="1.10.10.10">
    <property type="entry name" value="Winged helix-like DNA-binding domain superfamily/Winged helix DNA-binding domain"/>
    <property type="match status" value="1"/>
</dbReference>
<dbReference type="InterPro" id="IPR032710">
    <property type="entry name" value="NTF2-like_dom_sf"/>
</dbReference>
<feature type="domain" description="RNA polymerase sigma factor 70 region 4 type 2" evidence="7">
    <location>
        <begin position="124"/>
        <end position="174"/>
    </location>
</feature>
<gene>
    <name evidence="8" type="ORF">CTZ28_33830</name>
</gene>
<dbReference type="RefSeq" id="WP_121893587.1">
    <property type="nucleotide sequence ID" value="NZ_PENI01000029.1"/>
</dbReference>
<dbReference type="NCBIfam" id="NF007214">
    <property type="entry name" value="PRK09636.1"/>
    <property type="match status" value="1"/>
</dbReference>
<dbReference type="EMBL" id="PENI01000029">
    <property type="protein sequence ID" value="RMB81599.1"/>
    <property type="molecule type" value="Genomic_DNA"/>
</dbReference>
<dbReference type="PANTHER" id="PTHR30173:SF43">
    <property type="entry name" value="ECF RNA POLYMERASE SIGMA FACTOR SIGI-RELATED"/>
    <property type="match status" value="1"/>
</dbReference>
<dbReference type="InterPro" id="IPR036388">
    <property type="entry name" value="WH-like_DNA-bd_sf"/>
</dbReference>
<evidence type="ECO:0000256" key="3">
    <source>
        <dbReference type="ARBA" id="ARBA00023015"/>
    </source>
</evidence>
<reference evidence="8 9" key="1">
    <citation type="submission" date="2017-11" db="EMBL/GenBank/DDBJ databases">
        <title>Draft genome of actinobacteria isolated from guarana (Paullinia cupana (Mart.) Ducke.</title>
        <authorList>
            <person name="Siqueira K.A."/>
            <person name="Liotti R.G."/>
            <person name="Mendes T.A.O."/>
            <person name="Soares M.A."/>
        </authorList>
    </citation>
    <scope>NUCLEOTIDE SEQUENCE [LARGE SCALE GENOMIC DNA]</scope>
    <source>
        <strain evidence="8 9">193</strain>
    </source>
</reference>
<comment type="caution">
    <text evidence="8">The sequence shown here is derived from an EMBL/GenBank/DDBJ whole genome shotgun (WGS) entry which is preliminary data.</text>
</comment>
<dbReference type="NCBIfam" id="TIGR02937">
    <property type="entry name" value="sigma70-ECF"/>
    <property type="match status" value="1"/>
</dbReference>
<keyword evidence="9" id="KW-1185">Reference proteome</keyword>
<dbReference type="Gene3D" id="3.10.450.50">
    <property type="match status" value="1"/>
</dbReference>
<dbReference type="GO" id="GO:0016987">
    <property type="term" value="F:sigma factor activity"/>
    <property type="evidence" value="ECO:0007669"/>
    <property type="project" value="UniProtKB-KW"/>
</dbReference>
<dbReference type="InterPro" id="IPR007627">
    <property type="entry name" value="RNA_pol_sigma70_r2"/>
</dbReference>
<dbReference type="Gene3D" id="1.10.1740.10">
    <property type="match status" value="1"/>
</dbReference>
<keyword evidence="5" id="KW-0804">Transcription</keyword>
<dbReference type="SUPFAM" id="SSF88946">
    <property type="entry name" value="Sigma2 domain of RNA polymerase sigma factors"/>
    <property type="match status" value="1"/>
</dbReference>
<protein>
    <submittedName>
        <fullName evidence="8">RNA polymerase subunit sigma-24</fullName>
    </submittedName>
</protein>
<evidence type="ECO:0000259" key="6">
    <source>
        <dbReference type="Pfam" id="PF04542"/>
    </source>
</evidence>
<name>A0A3M0I644_9ACTN</name>
<dbReference type="GO" id="GO:0003677">
    <property type="term" value="F:DNA binding"/>
    <property type="evidence" value="ECO:0007669"/>
    <property type="project" value="InterPro"/>
</dbReference>
<dbReference type="InterPro" id="IPR013324">
    <property type="entry name" value="RNA_pol_sigma_r3/r4-like"/>
</dbReference>
<dbReference type="InterPro" id="IPR013325">
    <property type="entry name" value="RNA_pol_sigma_r2"/>
</dbReference>
<feature type="domain" description="RNA polymerase sigma-70 region 2" evidence="6">
    <location>
        <begin position="15"/>
        <end position="78"/>
    </location>
</feature>
<dbReference type="Pfam" id="PF08281">
    <property type="entry name" value="Sigma70_r4_2"/>
    <property type="match status" value="1"/>
</dbReference>
<dbReference type="OrthoDB" id="3211555at2"/>
<keyword evidence="4" id="KW-0731">Sigma factor</keyword>
<dbReference type="GO" id="GO:0006352">
    <property type="term" value="P:DNA-templated transcription initiation"/>
    <property type="evidence" value="ECO:0007669"/>
    <property type="project" value="InterPro"/>
</dbReference>
<dbReference type="SUPFAM" id="SSF54427">
    <property type="entry name" value="NTF2-like"/>
    <property type="match status" value="1"/>
</dbReference>
<dbReference type="PANTHER" id="PTHR30173">
    <property type="entry name" value="SIGMA 19 FACTOR"/>
    <property type="match status" value="1"/>
</dbReference>
<dbReference type="SUPFAM" id="SSF88659">
    <property type="entry name" value="Sigma3 and sigma4 domains of RNA polymerase sigma factors"/>
    <property type="match status" value="1"/>
</dbReference>
<dbReference type="InterPro" id="IPR052704">
    <property type="entry name" value="ECF_Sigma-70_Domain"/>
</dbReference>
<sequence>MSTRSTQEFAPVTGERRQLIDIAYRMLGSLADAEDAVQEAYARWYALPGREREAVESPGAWLTTVASRICLNQLGSARARRERYVGEWLPEPLPDPTEWNGGRAAGIACDPADRVTLDESVGMAFLVVLDSMSPAQRVVFVLHDVFRYPFAEVARIVGRTPAACRQLASAARRRVRGAQARSAPTARDAAVVRELKRAWESHDIDALVGLLDPAATAVGDGGGLVSTLRRTLRGSEEIARHLVRLTGRLSGTTLLERTVNGQPGLVGHQGGAIVTVYSFDIAGDRIRHLWAMRNPEKLRSWAAVTAA</sequence>
<evidence type="ECO:0000313" key="8">
    <source>
        <dbReference type="EMBL" id="RMB81599.1"/>
    </source>
</evidence>
<dbReference type="InterPro" id="IPR014284">
    <property type="entry name" value="RNA_pol_sigma-70_dom"/>
</dbReference>
<dbReference type="InterPro" id="IPR013249">
    <property type="entry name" value="RNA_pol_sigma70_r4_t2"/>
</dbReference>
<accession>A0A3M0I644</accession>
<dbReference type="Pfam" id="PF04542">
    <property type="entry name" value="Sigma70_r2"/>
    <property type="match status" value="1"/>
</dbReference>
<comment type="subunit">
    <text evidence="2">Interacts transiently with the RNA polymerase catalytic core formed by RpoA, RpoB, RpoC and RpoZ (2 alpha, 1 beta, 1 beta' and 1 omega subunit) to form the RNA polymerase holoenzyme that can initiate transcription.</text>
</comment>
<dbReference type="AlphaFoldDB" id="A0A3M0I644"/>
<evidence type="ECO:0000256" key="2">
    <source>
        <dbReference type="ARBA" id="ARBA00011344"/>
    </source>
</evidence>
<evidence type="ECO:0000256" key="1">
    <source>
        <dbReference type="ARBA" id="ARBA00010641"/>
    </source>
</evidence>
<evidence type="ECO:0000313" key="9">
    <source>
        <dbReference type="Proteomes" id="UP000270471"/>
    </source>
</evidence>
<dbReference type="Proteomes" id="UP000270471">
    <property type="component" value="Unassembled WGS sequence"/>
</dbReference>
<keyword evidence="3" id="KW-0805">Transcription regulation</keyword>
<evidence type="ECO:0000256" key="4">
    <source>
        <dbReference type="ARBA" id="ARBA00023082"/>
    </source>
</evidence>
<evidence type="ECO:0000256" key="5">
    <source>
        <dbReference type="ARBA" id="ARBA00023163"/>
    </source>
</evidence>